<feature type="domain" description="O-GlcNAc transferase C-terminal" evidence="9">
    <location>
        <begin position="364"/>
        <end position="521"/>
    </location>
</feature>
<dbReference type="SUPFAM" id="SSF48452">
    <property type="entry name" value="TPR-like"/>
    <property type="match status" value="1"/>
</dbReference>
<dbReference type="UniPathway" id="UPA00378"/>
<evidence type="ECO:0000256" key="5">
    <source>
        <dbReference type="ARBA" id="ARBA00022679"/>
    </source>
</evidence>
<dbReference type="InterPro" id="IPR029489">
    <property type="entry name" value="OGT/SEC/SPY_C"/>
</dbReference>
<dbReference type="InterPro" id="IPR011990">
    <property type="entry name" value="TPR-like_helical_dom_sf"/>
</dbReference>
<evidence type="ECO:0000256" key="7">
    <source>
        <dbReference type="ARBA" id="ARBA00022803"/>
    </source>
</evidence>
<organism evidence="10 11">
    <name type="scientific">Sphingomonas montanisoli</name>
    <dbReference type="NCBI Taxonomy" id="2606412"/>
    <lineage>
        <taxon>Bacteria</taxon>
        <taxon>Pseudomonadati</taxon>
        <taxon>Pseudomonadota</taxon>
        <taxon>Alphaproteobacteria</taxon>
        <taxon>Sphingomonadales</taxon>
        <taxon>Sphingomonadaceae</taxon>
        <taxon>Sphingomonas</taxon>
    </lineage>
</organism>
<evidence type="ECO:0000256" key="3">
    <source>
        <dbReference type="ARBA" id="ARBA00011970"/>
    </source>
</evidence>
<dbReference type="InterPro" id="IPR019734">
    <property type="entry name" value="TPR_rpt"/>
</dbReference>
<dbReference type="Pfam" id="PF00515">
    <property type="entry name" value="TPR_1"/>
    <property type="match status" value="1"/>
</dbReference>
<dbReference type="Proteomes" id="UP000322077">
    <property type="component" value="Unassembled WGS sequence"/>
</dbReference>
<dbReference type="Gene3D" id="3.40.50.11380">
    <property type="match status" value="1"/>
</dbReference>
<sequence>MKMSVDQALRKARSLSDQEAQALYAEMLARFPANKRLREAAQDSARPKIVSAPADELEKVVSLYQQGRLTIALDAAADLLTRFPNCEILNNIAGAISAGLGRFEQAIRHYDRAIDLAPDYFEALNNRGNALNDHQRIDEAIASFDQAIKLNPDYAEAHMNRGIALRRAKRFEDALAAGTRAIKLNPACAEAYNNRGNALIAIGRLDAALVDFDQAIALRPNFAQALVNRGNALMLMTRLEEALESFDAAIAIDPIHAHAHNNRGGVLRRLKRLDEALESHKRAAKYSSGSALAAAEARNLQAHMCVWSNDAFDAGMTQIGSGEEAFPAFYMLAFEDSPQRQLLCSRNWTAKEYGAGRAVAFPKRPATNKIRLGYFSADFHNHATMMLIARLFELHDRDRFEIHAFSYGPDQQDEMRQRLVANVDAFHQVNSAGDAAIAKLARDKGIDIAIDLKGHTHGSRLGIFAHRAAPVQVTYLGYPGTLGTDFIDYLIADEVIVPAEYRRFYSEEIAYLPNSYQPNDDRREISDRAFTRAELGLPDDGFVFACFNNNYKITAAEYDIWARLLRQVEGSVLWLLKDNEWAADNLRREIVARGISADRLVFADRMHPADHLARHVHADLFLDTFMVNAHTTASDALWAGLPVLTKLGRSFVARVAGSLLHAVGLPELVTESPADYEQRALGIATNPALAAALKQKLAANRATAPLFDAPRYTRDIEALYERIAVR</sequence>
<comment type="caution">
    <text evidence="10">The sequence shown here is derived from an EMBL/GenBank/DDBJ whole genome shotgun (WGS) entry which is preliminary data.</text>
</comment>
<evidence type="ECO:0000256" key="2">
    <source>
        <dbReference type="ARBA" id="ARBA00005386"/>
    </source>
</evidence>
<comment type="similarity">
    <text evidence="2">Belongs to the glycosyltransferase 41 family. O-GlcNAc transferase subfamily.</text>
</comment>
<keyword evidence="7 8" id="KW-0802">TPR repeat</keyword>
<keyword evidence="11" id="KW-1185">Reference proteome</keyword>
<feature type="repeat" description="TPR" evidence="8">
    <location>
        <begin position="223"/>
        <end position="256"/>
    </location>
</feature>
<dbReference type="EMBL" id="VTOU01000005">
    <property type="protein sequence ID" value="TZG24610.1"/>
    <property type="molecule type" value="Genomic_DNA"/>
</dbReference>
<dbReference type="GO" id="GO:0006493">
    <property type="term" value="P:protein O-linked glycosylation"/>
    <property type="evidence" value="ECO:0007669"/>
    <property type="project" value="TreeGrafter"/>
</dbReference>
<dbReference type="GO" id="GO:0097363">
    <property type="term" value="F:protein O-acetylglucosaminyltransferase activity"/>
    <property type="evidence" value="ECO:0007669"/>
    <property type="project" value="UniProtKB-EC"/>
</dbReference>
<evidence type="ECO:0000256" key="8">
    <source>
        <dbReference type="PROSITE-ProRule" id="PRU00339"/>
    </source>
</evidence>
<dbReference type="EC" id="2.4.1.255" evidence="3"/>
<proteinExistence type="inferred from homology"/>
<dbReference type="Pfam" id="PF13432">
    <property type="entry name" value="TPR_16"/>
    <property type="match status" value="3"/>
</dbReference>
<evidence type="ECO:0000313" key="10">
    <source>
        <dbReference type="EMBL" id="TZG24610.1"/>
    </source>
</evidence>
<dbReference type="SMART" id="SM00028">
    <property type="entry name" value="TPR"/>
    <property type="match status" value="6"/>
</dbReference>
<evidence type="ECO:0000256" key="1">
    <source>
        <dbReference type="ARBA" id="ARBA00004922"/>
    </source>
</evidence>
<dbReference type="PANTHER" id="PTHR44998">
    <property type="match status" value="1"/>
</dbReference>
<reference evidence="10 11" key="1">
    <citation type="submission" date="2019-08" db="EMBL/GenBank/DDBJ databases">
        <authorList>
            <person name="Wang G."/>
            <person name="Xu Z."/>
        </authorList>
    </citation>
    <scope>NUCLEOTIDE SEQUENCE [LARGE SCALE GENOMIC DNA]</scope>
    <source>
        <strain evidence="10 11">ZX</strain>
    </source>
</reference>
<dbReference type="Gene3D" id="1.25.40.10">
    <property type="entry name" value="Tetratricopeptide repeat domain"/>
    <property type="match status" value="3"/>
</dbReference>
<dbReference type="SUPFAM" id="SSF53756">
    <property type="entry name" value="UDP-Glycosyltransferase/glycogen phosphorylase"/>
    <property type="match status" value="1"/>
</dbReference>
<accession>A0A5D9C0R2</accession>
<feature type="repeat" description="TPR" evidence="8">
    <location>
        <begin position="121"/>
        <end position="154"/>
    </location>
</feature>
<evidence type="ECO:0000256" key="4">
    <source>
        <dbReference type="ARBA" id="ARBA00022676"/>
    </source>
</evidence>
<feature type="domain" description="O-GlcNAc transferase C-terminal" evidence="9">
    <location>
        <begin position="531"/>
        <end position="716"/>
    </location>
</feature>
<keyword evidence="4" id="KW-0328">Glycosyltransferase</keyword>
<protein>
    <recommendedName>
        <fullName evidence="3">protein O-GlcNAc transferase</fullName>
        <ecNumber evidence="3">2.4.1.255</ecNumber>
    </recommendedName>
</protein>
<evidence type="ECO:0000313" key="11">
    <source>
        <dbReference type="Proteomes" id="UP000322077"/>
    </source>
</evidence>
<dbReference type="AlphaFoldDB" id="A0A5D9C0R2"/>
<dbReference type="PANTHER" id="PTHR44998:SF1">
    <property type="entry name" value="UDP-N-ACETYLGLUCOSAMINE--PEPTIDE N-ACETYLGLUCOSAMINYLTRANSFERASE 110 KDA SUBUNIT"/>
    <property type="match status" value="1"/>
</dbReference>
<feature type="repeat" description="TPR" evidence="8">
    <location>
        <begin position="189"/>
        <end position="222"/>
    </location>
</feature>
<comment type="pathway">
    <text evidence="1">Protein modification; protein glycosylation.</text>
</comment>
<dbReference type="RefSeq" id="WP_149523805.1">
    <property type="nucleotide sequence ID" value="NZ_VTOU01000005.1"/>
</dbReference>
<feature type="repeat" description="TPR" evidence="8">
    <location>
        <begin position="87"/>
        <end position="120"/>
    </location>
</feature>
<dbReference type="Gene3D" id="3.40.50.2000">
    <property type="entry name" value="Glycogen Phosphorylase B"/>
    <property type="match status" value="1"/>
</dbReference>
<name>A0A5D9C0R2_9SPHN</name>
<keyword evidence="5" id="KW-0808">Transferase</keyword>
<evidence type="ECO:0000259" key="9">
    <source>
        <dbReference type="Pfam" id="PF13844"/>
    </source>
</evidence>
<dbReference type="PROSITE" id="PS50293">
    <property type="entry name" value="TPR_REGION"/>
    <property type="match status" value="3"/>
</dbReference>
<feature type="repeat" description="TPR" evidence="8">
    <location>
        <begin position="155"/>
        <end position="188"/>
    </location>
</feature>
<dbReference type="Pfam" id="PF13844">
    <property type="entry name" value="Glyco_transf_41"/>
    <property type="match status" value="2"/>
</dbReference>
<gene>
    <name evidence="10" type="ORF">FYJ91_18475</name>
</gene>
<dbReference type="PROSITE" id="PS50005">
    <property type="entry name" value="TPR"/>
    <property type="match status" value="5"/>
</dbReference>
<keyword evidence="6" id="KW-0677">Repeat</keyword>
<evidence type="ECO:0000256" key="6">
    <source>
        <dbReference type="ARBA" id="ARBA00022737"/>
    </source>
</evidence>